<dbReference type="PANTHER" id="PTHR43741">
    <property type="entry name" value="FMN-DEPENDENT NADH-AZOREDUCTASE 1"/>
    <property type="match status" value="1"/>
</dbReference>
<comment type="function">
    <text evidence="6">Quinone reductase that provides resistance to thiol-specific stress caused by electrophilic quinones.</text>
</comment>
<reference evidence="8" key="1">
    <citation type="submission" date="2022-08" db="EMBL/GenBank/DDBJ databases">
        <title>Complete genome of Mycoplasma iguanae type strain 2327.</title>
        <authorList>
            <person name="Spergser J."/>
        </authorList>
    </citation>
    <scope>NUCLEOTIDE SEQUENCE</scope>
    <source>
        <strain evidence="8">2327</strain>
    </source>
</reference>
<comment type="catalytic activity">
    <reaction evidence="6">
        <text>2 a quinone + NADH + H(+) = 2 a 1,4-benzosemiquinone + NAD(+)</text>
        <dbReference type="Rhea" id="RHEA:65952"/>
        <dbReference type="ChEBI" id="CHEBI:15378"/>
        <dbReference type="ChEBI" id="CHEBI:57540"/>
        <dbReference type="ChEBI" id="CHEBI:57945"/>
        <dbReference type="ChEBI" id="CHEBI:132124"/>
        <dbReference type="ChEBI" id="CHEBI:134225"/>
    </reaction>
</comment>
<evidence type="ECO:0000256" key="3">
    <source>
        <dbReference type="ARBA" id="ARBA00023002"/>
    </source>
</evidence>
<keyword evidence="9" id="KW-1185">Reference proteome</keyword>
<dbReference type="RefSeq" id="WP_258210992.1">
    <property type="nucleotide sequence ID" value="NZ_CP102734.1"/>
</dbReference>
<protein>
    <recommendedName>
        <fullName evidence="6">FMN dependent NADH:quinone oxidoreductase</fullName>
        <ecNumber evidence="6">1.6.5.-</ecNumber>
    </recommendedName>
    <alternativeName>
        <fullName evidence="6">Azo-dye reductase</fullName>
    </alternativeName>
    <alternativeName>
        <fullName evidence="6">FMN-dependent NADH-azo compound oxidoreductase</fullName>
    </alternativeName>
    <alternativeName>
        <fullName evidence="6">FMN-dependent NADH-azoreductase</fullName>
        <ecNumber evidence="6">1.7.1.17</ecNumber>
    </alternativeName>
</protein>
<evidence type="ECO:0000256" key="6">
    <source>
        <dbReference type="HAMAP-Rule" id="MF_01216"/>
    </source>
</evidence>
<dbReference type="InterPro" id="IPR050104">
    <property type="entry name" value="FMN-dep_NADH:Q_OxRdtase_AzoR1"/>
</dbReference>
<comment type="similarity">
    <text evidence="6">Belongs to the azoreductase type 1 family.</text>
</comment>
<dbReference type="InterPro" id="IPR003680">
    <property type="entry name" value="Flavodoxin_fold"/>
</dbReference>
<feature type="binding site" evidence="6">
    <location>
        <position position="9"/>
    </location>
    <ligand>
        <name>FMN</name>
        <dbReference type="ChEBI" id="CHEBI:58210"/>
    </ligand>
</feature>
<name>A0ABY5R8I9_9MOLU</name>
<dbReference type="InterPro" id="IPR029039">
    <property type="entry name" value="Flavoprotein-like_sf"/>
</dbReference>
<evidence type="ECO:0000259" key="7">
    <source>
        <dbReference type="Pfam" id="PF02525"/>
    </source>
</evidence>
<dbReference type="NCBIfam" id="NF002370">
    <property type="entry name" value="PRK01355.1"/>
    <property type="match status" value="1"/>
</dbReference>
<dbReference type="EC" id="1.6.5.-" evidence="6"/>
<dbReference type="Gene3D" id="3.40.50.360">
    <property type="match status" value="1"/>
</dbReference>
<keyword evidence="2 6" id="KW-0288">FMN</keyword>
<gene>
    <name evidence="6" type="primary">azoR</name>
    <name evidence="8" type="ORF">NV226_00680</name>
</gene>
<evidence type="ECO:0000256" key="5">
    <source>
        <dbReference type="ARBA" id="ARBA00048542"/>
    </source>
</evidence>
<dbReference type="EMBL" id="CP102734">
    <property type="protein sequence ID" value="UVD81818.1"/>
    <property type="molecule type" value="Genomic_DNA"/>
</dbReference>
<organism evidence="8 9">
    <name type="scientific">Mycoplasma iguanae</name>
    <dbReference type="NCBI Taxonomy" id="292461"/>
    <lineage>
        <taxon>Bacteria</taxon>
        <taxon>Bacillati</taxon>
        <taxon>Mycoplasmatota</taxon>
        <taxon>Mollicutes</taxon>
        <taxon>Mycoplasmataceae</taxon>
        <taxon>Mycoplasma</taxon>
    </lineage>
</organism>
<dbReference type="PANTHER" id="PTHR43741:SF4">
    <property type="entry name" value="FMN-DEPENDENT NADH:QUINONE OXIDOREDUCTASE"/>
    <property type="match status" value="1"/>
</dbReference>
<dbReference type="Proteomes" id="UP001059252">
    <property type="component" value="Chromosome"/>
</dbReference>
<comment type="catalytic activity">
    <reaction evidence="5">
        <text>N,N-dimethyl-1,4-phenylenediamine + anthranilate + 2 NAD(+) = 2-(4-dimethylaminophenyl)diazenylbenzoate + 2 NADH + 2 H(+)</text>
        <dbReference type="Rhea" id="RHEA:55872"/>
        <dbReference type="ChEBI" id="CHEBI:15378"/>
        <dbReference type="ChEBI" id="CHEBI:15783"/>
        <dbReference type="ChEBI" id="CHEBI:16567"/>
        <dbReference type="ChEBI" id="CHEBI:57540"/>
        <dbReference type="ChEBI" id="CHEBI:57945"/>
        <dbReference type="ChEBI" id="CHEBI:71579"/>
        <dbReference type="EC" id="1.7.1.17"/>
    </reaction>
    <physiologicalReaction direction="right-to-left" evidence="5">
        <dbReference type="Rhea" id="RHEA:55874"/>
    </physiologicalReaction>
</comment>
<comment type="function">
    <text evidence="6">Also exhibits azoreductase activity. Catalyzes the reductive cleavage of the azo bond in aromatic azo compounds to the corresponding amines.</text>
</comment>
<dbReference type="HAMAP" id="MF_01216">
    <property type="entry name" value="Azoreductase_type1"/>
    <property type="match status" value="1"/>
</dbReference>
<comment type="caution">
    <text evidence="6">Lacks conserved residue(s) required for the propagation of feature annotation.</text>
</comment>
<evidence type="ECO:0000256" key="4">
    <source>
        <dbReference type="ARBA" id="ARBA00023027"/>
    </source>
</evidence>
<dbReference type="SUPFAM" id="SSF52218">
    <property type="entry name" value="Flavoproteins"/>
    <property type="match status" value="1"/>
</dbReference>
<comment type="subunit">
    <text evidence="6">Homodimer.</text>
</comment>
<keyword evidence="4 6" id="KW-0520">NAD</keyword>
<comment type="cofactor">
    <cofactor evidence="6">
        <name>FMN</name>
        <dbReference type="ChEBI" id="CHEBI:58210"/>
    </cofactor>
    <text evidence="6">Binds 1 FMN per subunit.</text>
</comment>
<evidence type="ECO:0000256" key="2">
    <source>
        <dbReference type="ARBA" id="ARBA00022643"/>
    </source>
</evidence>
<evidence type="ECO:0000313" key="8">
    <source>
        <dbReference type="EMBL" id="UVD81818.1"/>
    </source>
</evidence>
<dbReference type="InterPro" id="IPR023048">
    <property type="entry name" value="NADH:quinone_OxRdtase_FMN_depd"/>
</dbReference>
<dbReference type="EC" id="1.7.1.17" evidence="6"/>
<accession>A0ABY5R8I9</accession>
<keyword evidence="3 6" id="KW-0560">Oxidoreductase</keyword>
<feature type="domain" description="Flavodoxin-like fold" evidence="7">
    <location>
        <begin position="1"/>
        <end position="188"/>
    </location>
</feature>
<keyword evidence="1 6" id="KW-0285">Flavoprotein</keyword>
<sequence length="198" mass="22286">MKVLVIKSSMTEKTGSFSSLLSDRFMKHYLELHPEAEVTYLDLNEESAGIKSLTTNNFKEFWNPEDADKYINQLKSVDRVVMSTPMTNFHYPATTKNYIDHICVADKTFSYKYSKKGDAIGLLTNLKVQLLTSQGAPLGWYPWGDHTENLRGIWNFLGAQVAKPFILAGTKVAPATELSKEAYLDSFDAEIKALAAEF</sequence>
<proteinExistence type="inferred from homology"/>
<evidence type="ECO:0000256" key="1">
    <source>
        <dbReference type="ARBA" id="ARBA00022630"/>
    </source>
</evidence>
<feature type="binding site" evidence="6">
    <location>
        <begin position="16"/>
        <end position="18"/>
    </location>
    <ligand>
        <name>FMN</name>
        <dbReference type="ChEBI" id="CHEBI:58210"/>
    </ligand>
</feature>
<dbReference type="Pfam" id="PF02525">
    <property type="entry name" value="Flavodoxin_2"/>
    <property type="match status" value="1"/>
</dbReference>
<evidence type="ECO:0000313" key="9">
    <source>
        <dbReference type="Proteomes" id="UP001059252"/>
    </source>
</evidence>